<dbReference type="InterPro" id="IPR007275">
    <property type="entry name" value="YTH_domain"/>
</dbReference>
<dbReference type="Gene3D" id="3.10.590.10">
    <property type="entry name" value="ph1033 like domains"/>
    <property type="match status" value="1"/>
</dbReference>
<feature type="region of interest" description="Disordered" evidence="2">
    <location>
        <begin position="19"/>
        <end position="69"/>
    </location>
</feature>
<feature type="chain" id="PRO_5021811968" description="YTH domain-containing family protein" evidence="3">
    <location>
        <begin position="19"/>
        <end position="484"/>
    </location>
</feature>
<sequence length="484" mass="54740">MSICVCSLTLTLAESSFAGTVQDPDSKTKKHDESPPTNDTNRTVTRSTTSSVTVSASANGSDVVSSRPNVNGQACATDFIKGSHRDRNSSYGYYDLNFRGDRAKRSNCWSQTSVSSPKPPGNFTGAGRLPPNSQSLGFRSPVKGKQAAGQFLQFSNQKTSCAPYSGYTNGNSNSGFWDQRDHYGKPERDGESDTLVELKRGPRVHAKTSSPSESSSLKQNNSFALALRREMYNLPDFETDYEDAKFFVIKSYSEDDVHKSIKYSVWSSTTNGNKKLDAAFRDAEMKTLEDGKKRPIFLFFSVNASRQFVGLAEMVGYVDFNKDLDFWQVDKWSGFFPVEWHVVKDVPNWELCHIILHNNEGKPVTYTRDTQEIKFKEGLQMLSIFKKYSAVTSLIDDMDFYEEREKSLRVKKEHKPATLRMDLVKEKDYDYEMEGNRRMNHEERGYNWNRSSSSKTEASLVNLTKNLSLRSGYSVSKKNTGNSR</sequence>
<feature type="compositionally biased region" description="Basic and acidic residues" evidence="2">
    <location>
        <begin position="24"/>
        <end position="34"/>
    </location>
</feature>
<dbReference type="GO" id="GO:1990247">
    <property type="term" value="F:N6-methyladenosine-containing RNA reader activity"/>
    <property type="evidence" value="ECO:0007669"/>
    <property type="project" value="UniProtKB-UniRule"/>
</dbReference>
<evidence type="ECO:0000256" key="1">
    <source>
        <dbReference type="RuleBase" id="RU369095"/>
    </source>
</evidence>
<reference evidence="5" key="1">
    <citation type="submission" date="2019-07" db="EMBL/GenBank/DDBJ databases">
        <authorList>
            <person name="Dittberner H."/>
        </authorList>
    </citation>
    <scope>NUCLEOTIDE SEQUENCE [LARGE SCALE GENOMIC DNA]</scope>
</reference>
<dbReference type="GO" id="GO:0005737">
    <property type="term" value="C:cytoplasm"/>
    <property type="evidence" value="ECO:0007669"/>
    <property type="project" value="TreeGrafter"/>
</dbReference>
<evidence type="ECO:0000256" key="3">
    <source>
        <dbReference type="SAM" id="SignalP"/>
    </source>
</evidence>
<keyword evidence="1" id="KW-0694">RNA-binding</keyword>
<dbReference type="Proteomes" id="UP000489600">
    <property type="component" value="Unassembled WGS sequence"/>
</dbReference>
<dbReference type="PANTHER" id="PTHR12357:SF95">
    <property type="entry name" value="YTH DOMAIN-CONTAINING FAMILY PROTEIN"/>
    <property type="match status" value="1"/>
</dbReference>
<dbReference type="PANTHER" id="PTHR12357">
    <property type="entry name" value="YTH YT521-B HOMOLOGY DOMAIN-CONTAINING"/>
    <property type="match status" value="1"/>
</dbReference>
<organism evidence="5 6">
    <name type="scientific">Arabis nemorensis</name>
    <dbReference type="NCBI Taxonomy" id="586526"/>
    <lineage>
        <taxon>Eukaryota</taxon>
        <taxon>Viridiplantae</taxon>
        <taxon>Streptophyta</taxon>
        <taxon>Embryophyta</taxon>
        <taxon>Tracheophyta</taxon>
        <taxon>Spermatophyta</taxon>
        <taxon>Magnoliopsida</taxon>
        <taxon>eudicotyledons</taxon>
        <taxon>Gunneridae</taxon>
        <taxon>Pentapetalae</taxon>
        <taxon>rosids</taxon>
        <taxon>malvids</taxon>
        <taxon>Brassicales</taxon>
        <taxon>Brassicaceae</taxon>
        <taxon>Arabideae</taxon>
        <taxon>Arabis</taxon>
    </lineage>
</organism>
<keyword evidence="3" id="KW-0732">Signal</keyword>
<protein>
    <recommendedName>
        <fullName evidence="1">YTH domain-containing family protein</fullName>
    </recommendedName>
</protein>
<gene>
    <name evidence="5" type="ORF">ANE_LOCUS1092</name>
</gene>
<feature type="compositionally biased region" description="Polar residues" evidence="2">
    <location>
        <begin position="107"/>
        <end position="116"/>
    </location>
</feature>
<evidence type="ECO:0000256" key="2">
    <source>
        <dbReference type="SAM" id="MobiDB-lite"/>
    </source>
</evidence>
<feature type="compositionally biased region" description="Basic and acidic residues" evidence="2">
    <location>
        <begin position="178"/>
        <end position="200"/>
    </location>
</feature>
<dbReference type="EMBL" id="CABITT030000001">
    <property type="protein sequence ID" value="VVA90647.1"/>
    <property type="molecule type" value="Genomic_DNA"/>
</dbReference>
<proteinExistence type="inferred from homology"/>
<accession>A0A565AMJ6</accession>
<feature type="region of interest" description="Disordered" evidence="2">
    <location>
        <begin position="177"/>
        <end position="219"/>
    </location>
</feature>
<evidence type="ECO:0000259" key="4">
    <source>
        <dbReference type="PROSITE" id="PS50882"/>
    </source>
</evidence>
<feature type="signal peptide" evidence="3">
    <location>
        <begin position="1"/>
        <end position="18"/>
    </location>
</feature>
<dbReference type="PROSITE" id="PS50882">
    <property type="entry name" value="YTH"/>
    <property type="match status" value="1"/>
</dbReference>
<evidence type="ECO:0000313" key="5">
    <source>
        <dbReference type="EMBL" id="VVA90647.1"/>
    </source>
</evidence>
<comment type="function">
    <text evidence="1">Specifically recognizes and binds N6-methyladenosine (m6A)-containing RNAs, and regulates mRNA stability. M6A is a modification present at internal sites of mRNAs and some non-coding RNAs and plays a role in mRNA stability and processing.</text>
</comment>
<dbReference type="GO" id="GO:0003729">
    <property type="term" value="F:mRNA binding"/>
    <property type="evidence" value="ECO:0007669"/>
    <property type="project" value="UniProtKB-UniRule"/>
</dbReference>
<comment type="caution">
    <text evidence="5">The sequence shown here is derived from an EMBL/GenBank/DDBJ whole genome shotgun (WGS) entry which is preliminary data.</text>
</comment>
<feature type="region of interest" description="Disordered" evidence="2">
    <location>
        <begin position="106"/>
        <end position="130"/>
    </location>
</feature>
<evidence type="ECO:0000313" key="6">
    <source>
        <dbReference type="Proteomes" id="UP000489600"/>
    </source>
</evidence>
<keyword evidence="6" id="KW-1185">Reference proteome</keyword>
<feature type="compositionally biased region" description="Polar residues" evidence="2">
    <location>
        <begin position="60"/>
        <end position="69"/>
    </location>
</feature>
<feature type="domain" description="YTH" evidence="4">
    <location>
        <begin position="244"/>
        <end position="385"/>
    </location>
</feature>
<dbReference type="Pfam" id="PF04146">
    <property type="entry name" value="YTH"/>
    <property type="match status" value="1"/>
</dbReference>
<dbReference type="CDD" id="cd21134">
    <property type="entry name" value="YTH"/>
    <property type="match status" value="1"/>
</dbReference>
<dbReference type="AlphaFoldDB" id="A0A565AMJ6"/>
<dbReference type="GO" id="GO:0061157">
    <property type="term" value="P:mRNA destabilization"/>
    <property type="evidence" value="ECO:0007669"/>
    <property type="project" value="TreeGrafter"/>
</dbReference>
<feature type="compositionally biased region" description="Low complexity" evidence="2">
    <location>
        <begin position="40"/>
        <end position="59"/>
    </location>
</feature>
<comment type="similarity">
    <text evidence="1">Belongs to the YTHDF family.</text>
</comment>
<dbReference type="OrthoDB" id="306690at2759"/>
<dbReference type="InterPro" id="IPR045168">
    <property type="entry name" value="YTH_prot"/>
</dbReference>
<name>A0A565AMJ6_9BRAS</name>